<keyword evidence="1 4" id="KW-0560">Oxidoreductase</keyword>
<organism evidence="6 7">
    <name type="scientific">Ureaplasma miroungigenitalium</name>
    <dbReference type="NCBI Taxonomy" id="1042321"/>
    <lineage>
        <taxon>Bacteria</taxon>
        <taxon>Bacillati</taxon>
        <taxon>Mycoplasmatota</taxon>
        <taxon>Mycoplasmoidales</taxon>
        <taxon>Mycoplasmoidaceae</taxon>
        <taxon>Ureaplasma</taxon>
    </lineage>
</organism>
<dbReference type="EC" id="1.8.4.11" evidence="4"/>
<protein>
    <recommendedName>
        <fullName evidence="4">Peptide methionine sulfoxide reductase MsrA</fullName>
        <shortName evidence="4">Protein-methionine-S-oxide reductase</shortName>
        <ecNumber evidence="4">1.8.4.11</ecNumber>
    </recommendedName>
    <alternativeName>
        <fullName evidence="4">Peptide-methionine (S)-S-oxide reductase</fullName>
        <shortName evidence="4">Peptide Met(O) reductase</shortName>
    </alternativeName>
</protein>
<dbReference type="GO" id="GO:0008113">
    <property type="term" value="F:peptide-methionine (S)-S-oxide reductase activity"/>
    <property type="evidence" value="ECO:0007669"/>
    <property type="project" value="UniProtKB-EC"/>
</dbReference>
<comment type="catalytic activity">
    <reaction evidence="2 4">
        <text>L-methionyl-[protein] + [thioredoxin]-disulfide + H2O = L-methionyl-(S)-S-oxide-[protein] + [thioredoxin]-dithiol</text>
        <dbReference type="Rhea" id="RHEA:14217"/>
        <dbReference type="Rhea" id="RHEA-COMP:10698"/>
        <dbReference type="Rhea" id="RHEA-COMP:10700"/>
        <dbReference type="Rhea" id="RHEA-COMP:12313"/>
        <dbReference type="Rhea" id="RHEA-COMP:12315"/>
        <dbReference type="ChEBI" id="CHEBI:15377"/>
        <dbReference type="ChEBI" id="CHEBI:16044"/>
        <dbReference type="ChEBI" id="CHEBI:29950"/>
        <dbReference type="ChEBI" id="CHEBI:44120"/>
        <dbReference type="ChEBI" id="CHEBI:50058"/>
        <dbReference type="EC" id="1.8.4.11"/>
    </reaction>
</comment>
<name>A0ABT3BMH2_9BACT</name>
<evidence type="ECO:0000313" key="7">
    <source>
        <dbReference type="Proteomes" id="UP001208245"/>
    </source>
</evidence>
<gene>
    <name evidence="4 6" type="primary">msrA</name>
    <name evidence="6" type="ORF">OF376_01415</name>
</gene>
<dbReference type="HAMAP" id="MF_01401">
    <property type="entry name" value="MsrA"/>
    <property type="match status" value="1"/>
</dbReference>
<dbReference type="RefSeq" id="WP_263821740.1">
    <property type="nucleotide sequence ID" value="NZ_JAOXHL010000001.1"/>
</dbReference>
<evidence type="ECO:0000313" key="6">
    <source>
        <dbReference type="EMBL" id="MCV3728424.1"/>
    </source>
</evidence>
<comment type="similarity">
    <text evidence="4">Belongs to the MsrA Met sulfoxide reductase family.</text>
</comment>
<dbReference type="InterPro" id="IPR036509">
    <property type="entry name" value="Met_Sox_Rdtase_MsrA_sf"/>
</dbReference>
<accession>A0ABT3BMH2</accession>
<dbReference type="InterPro" id="IPR050162">
    <property type="entry name" value="MsrA_MetSO_reductase"/>
</dbReference>
<evidence type="ECO:0000256" key="1">
    <source>
        <dbReference type="ARBA" id="ARBA00023002"/>
    </source>
</evidence>
<sequence>MRRIYLAGGCFWGMQGYFQKLNGVVFTTVGYANSNIHNPTYQQVKKQLTNAVETLEIYYQESQISLQEILDHFFDVIDPTALNYQADDFGTQYRNGVYYELNDDLTVIESKINSLCPQYAKPIVTEVQKITNYFLAEEEHQNYTDKHPEVICHIKF</sequence>
<dbReference type="PANTHER" id="PTHR42799">
    <property type="entry name" value="MITOCHONDRIAL PEPTIDE METHIONINE SULFOXIDE REDUCTASE"/>
    <property type="match status" value="1"/>
</dbReference>
<feature type="domain" description="Peptide methionine sulphoxide reductase MsrA" evidence="5">
    <location>
        <begin position="4"/>
        <end position="153"/>
    </location>
</feature>
<evidence type="ECO:0000256" key="2">
    <source>
        <dbReference type="ARBA" id="ARBA00047806"/>
    </source>
</evidence>
<dbReference type="NCBIfam" id="TIGR00401">
    <property type="entry name" value="msrA"/>
    <property type="match status" value="1"/>
</dbReference>
<dbReference type="Pfam" id="PF01625">
    <property type="entry name" value="PMSR"/>
    <property type="match status" value="1"/>
</dbReference>
<proteinExistence type="inferred from homology"/>
<dbReference type="EMBL" id="JAOXHL010000001">
    <property type="protein sequence ID" value="MCV3728424.1"/>
    <property type="molecule type" value="Genomic_DNA"/>
</dbReference>
<evidence type="ECO:0000256" key="3">
    <source>
        <dbReference type="ARBA" id="ARBA00048782"/>
    </source>
</evidence>
<dbReference type="Proteomes" id="UP001208245">
    <property type="component" value="Unassembled WGS sequence"/>
</dbReference>
<comment type="function">
    <text evidence="4">Has an important function as a repair enzyme for proteins that have been inactivated by oxidation. Catalyzes the reversible oxidation-reduction of methionine sulfoxide in proteins to methionine.</text>
</comment>
<keyword evidence="7" id="KW-1185">Reference proteome</keyword>
<reference evidence="6 7" key="1">
    <citation type="journal article" date="2020" name="Int. J. Syst. Evol. Microbiol.">
        <title>Ureaplasma miroungigenitalium sp. nov. isolated from northern elephant seals (Mirounga angustirostris) and Ureaplasma zalophigenitalium sp. nov. isolated from California sea lions (Zalophus californianus).</title>
        <authorList>
            <person name="Volokhov D.V."/>
            <person name="Gulland F.M."/>
            <person name="Gao Y."/>
            <person name="Chizhikov V.E."/>
        </authorList>
    </citation>
    <scope>NUCLEOTIDE SEQUENCE [LARGE SCALE GENOMIC DNA]</scope>
    <source>
        <strain evidence="6 7">ES3182-GEN</strain>
    </source>
</reference>
<dbReference type="PANTHER" id="PTHR42799:SF2">
    <property type="entry name" value="MITOCHONDRIAL PEPTIDE METHIONINE SULFOXIDE REDUCTASE"/>
    <property type="match status" value="1"/>
</dbReference>
<evidence type="ECO:0000256" key="4">
    <source>
        <dbReference type="HAMAP-Rule" id="MF_01401"/>
    </source>
</evidence>
<evidence type="ECO:0000259" key="5">
    <source>
        <dbReference type="Pfam" id="PF01625"/>
    </source>
</evidence>
<dbReference type="Gene3D" id="3.30.1060.10">
    <property type="entry name" value="Peptide methionine sulphoxide reductase MsrA"/>
    <property type="match status" value="1"/>
</dbReference>
<feature type="active site" evidence="4">
    <location>
        <position position="10"/>
    </location>
</feature>
<comment type="catalytic activity">
    <reaction evidence="3 4">
        <text>[thioredoxin]-disulfide + L-methionine + H2O = L-methionine (S)-S-oxide + [thioredoxin]-dithiol</text>
        <dbReference type="Rhea" id="RHEA:19993"/>
        <dbReference type="Rhea" id="RHEA-COMP:10698"/>
        <dbReference type="Rhea" id="RHEA-COMP:10700"/>
        <dbReference type="ChEBI" id="CHEBI:15377"/>
        <dbReference type="ChEBI" id="CHEBI:29950"/>
        <dbReference type="ChEBI" id="CHEBI:50058"/>
        <dbReference type="ChEBI" id="CHEBI:57844"/>
        <dbReference type="ChEBI" id="CHEBI:58772"/>
        <dbReference type="EC" id="1.8.4.11"/>
    </reaction>
</comment>
<dbReference type="InterPro" id="IPR002569">
    <property type="entry name" value="Met_Sox_Rdtase_MsrA_dom"/>
</dbReference>
<dbReference type="SUPFAM" id="SSF55068">
    <property type="entry name" value="Peptide methionine sulfoxide reductase"/>
    <property type="match status" value="1"/>
</dbReference>
<comment type="caution">
    <text evidence="6">The sequence shown here is derived from an EMBL/GenBank/DDBJ whole genome shotgun (WGS) entry which is preliminary data.</text>
</comment>